<keyword evidence="1" id="KW-0862">Zinc</keyword>
<dbReference type="SUPFAM" id="SSF161245">
    <property type="entry name" value="Zinc hairpin stack"/>
    <property type="match status" value="1"/>
</dbReference>
<comment type="caution">
    <text evidence="4">The sequence shown here is derived from an EMBL/GenBank/DDBJ whole genome shotgun (WGS) entry which is preliminary data.</text>
</comment>
<dbReference type="GO" id="GO:0008270">
    <property type="term" value="F:zinc ion binding"/>
    <property type="evidence" value="ECO:0007669"/>
    <property type="project" value="UniProtKB-KW"/>
</dbReference>
<evidence type="ECO:0000313" key="5">
    <source>
        <dbReference type="Proteomes" id="UP000289738"/>
    </source>
</evidence>
<keyword evidence="1" id="KW-0479">Metal-binding</keyword>
<dbReference type="Proteomes" id="UP000289738">
    <property type="component" value="Chromosome B04"/>
</dbReference>
<name>A0A444ZLP9_ARAHY</name>
<dbReference type="GO" id="GO:0016567">
    <property type="term" value="P:protein ubiquitination"/>
    <property type="evidence" value="ECO:0007669"/>
    <property type="project" value="TreeGrafter"/>
</dbReference>
<protein>
    <recommendedName>
        <fullName evidence="3">CTCHY-type domain-containing protein</fullName>
    </recommendedName>
</protein>
<evidence type="ECO:0000256" key="2">
    <source>
        <dbReference type="SAM" id="SignalP"/>
    </source>
</evidence>
<reference evidence="4 5" key="1">
    <citation type="submission" date="2019-01" db="EMBL/GenBank/DDBJ databases">
        <title>Sequencing of cultivated peanut Arachis hypogaea provides insights into genome evolution and oil improvement.</title>
        <authorList>
            <person name="Chen X."/>
        </authorList>
    </citation>
    <scope>NUCLEOTIDE SEQUENCE [LARGE SCALE GENOMIC DNA]</scope>
    <source>
        <strain evidence="5">cv. Fuhuasheng</strain>
        <tissue evidence="4">Leaves</tissue>
    </source>
</reference>
<feature type="signal peptide" evidence="2">
    <location>
        <begin position="1"/>
        <end position="16"/>
    </location>
</feature>
<sequence>MSCFLAISEVFQVVCAVCDTKQPIGKQQFHCDDCGICRVGGQENYFHCEKCGSCYSVTLRDNHLCVENSMDMCITGSVIAIM</sequence>
<organism evidence="4 5">
    <name type="scientific">Arachis hypogaea</name>
    <name type="common">Peanut</name>
    <dbReference type="NCBI Taxonomy" id="3818"/>
    <lineage>
        <taxon>Eukaryota</taxon>
        <taxon>Viridiplantae</taxon>
        <taxon>Streptophyta</taxon>
        <taxon>Embryophyta</taxon>
        <taxon>Tracheophyta</taxon>
        <taxon>Spermatophyta</taxon>
        <taxon>Magnoliopsida</taxon>
        <taxon>eudicotyledons</taxon>
        <taxon>Gunneridae</taxon>
        <taxon>Pentapetalae</taxon>
        <taxon>rosids</taxon>
        <taxon>fabids</taxon>
        <taxon>Fabales</taxon>
        <taxon>Fabaceae</taxon>
        <taxon>Papilionoideae</taxon>
        <taxon>50 kb inversion clade</taxon>
        <taxon>dalbergioids sensu lato</taxon>
        <taxon>Dalbergieae</taxon>
        <taxon>Pterocarpus clade</taxon>
        <taxon>Arachis</taxon>
    </lineage>
</organism>
<evidence type="ECO:0000313" key="4">
    <source>
        <dbReference type="EMBL" id="RYR15100.1"/>
    </source>
</evidence>
<keyword evidence="5" id="KW-1185">Reference proteome</keyword>
<keyword evidence="1" id="KW-0863">Zinc-finger</keyword>
<dbReference type="PANTHER" id="PTHR21319:SF20">
    <property type="entry name" value="E3 UBIQUITIN-PROTEIN LIGASE MIEL1"/>
    <property type="match status" value="1"/>
</dbReference>
<accession>A0A444ZLP9</accession>
<dbReference type="EMBL" id="SDMP01000014">
    <property type="protein sequence ID" value="RYR15100.1"/>
    <property type="molecule type" value="Genomic_DNA"/>
</dbReference>
<dbReference type="InterPro" id="IPR037275">
    <property type="entry name" value="Znf_CTCHY_sf"/>
</dbReference>
<feature type="chain" id="PRO_5018990521" description="CTCHY-type domain-containing protein" evidence="2">
    <location>
        <begin position="17"/>
        <end position="82"/>
    </location>
</feature>
<keyword evidence="2" id="KW-0732">Signal</keyword>
<feature type="domain" description="CTCHY-type" evidence="3">
    <location>
        <begin position="7"/>
        <end position="73"/>
    </location>
</feature>
<dbReference type="PANTHER" id="PTHR21319">
    <property type="entry name" value="RING FINGER AND CHY ZINC FINGER DOMAIN-CONTAINING PROTEIN 1"/>
    <property type="match status" value="1"/>
</dbReference>
<dbReference type="GO" id="GO:0006511">
    <property type="term" value="P:ubiquitin-dependent protein catabolic process"/>
    <property type="evidence" value="ECO:0007669"/>
    <property type="project" value="TreeGrafter"/>
</dbReference>
<gene>
    <name evidence="4" type="ORF">Ahy_B04g071824</name>
</gene>
<evidence type="ECO:0000259" key="3">
    <source>
        <dbReference type="PROSITE" id="PS51270"/>
    </source>
</evidence>
<dbReference type="GO" id="GO:0061630">
    <property type="term" value="F:ubiquitin protein ligase activity"/>
    <property type="evidence" value="ECO:0007669"/>
    <property type="project" value="TreeGrafter"/>
</dbReference>
<dbReference type="InterPro" id="IPR017921">
    <property type="entry name" value="Znf_CTCHY"/>
</dbReference>
<dbReference type="AlphaFoldDB" id="A0A444ZLP9"/>
<dbReference type="GO" id="GO:0005634">
    <property type="term" value="C:nucleus"/>
    <property type="evidence" value="ECO:0007669"/>
    <property type="project" value="TreeGrafter"/>
</dbReference>
<dbReference type="STRING" id="3818.A0A444ZLP9"/>
<evidence type="ECO:0000256" key="1">
    <source>
        <dbReference type="PROSITE-ProRule" id="PRU00965"/>
    </source>
</evidence>
<dbReference type="PROSITE" id="PS51270">
    <property type="entry name" value="ZF_CTCHY"/>
    <property type="match status" value="1"/>
</dbReference>
<proteinExistence type="predicted"/>